<sequence length="162" mass="18006">MVAGGAALLLVGGVERGGRSGGEMRRGGLSDVGGRSEVVSRLKSKEESAAPLISFLQNSSYVQEHKADKQYNIQMLNDRFKIEALYHERSLSVHWGKLAAEILMQNWDEALESLSVHWGKLAAEILMQNWDEALEELNRLKEIIDSKGDSLCPSFPLHCIKI</sequence>
<dbReference type="OMA" id="VHWGKLA"/>
<keyword evidence="5" id="KW-1185">Reference proteome</keyword>
<evidence type="ECO:0000256" key="3">
    <source>
        <dbReference type="ARBA" id="ARBA00022917"/>
    </source>
</evidence>
<dbReference type="Proteomes" id="UP000243459">
    <property type="component" value="Chromosome 5"/>
</dbReference>
<dbReference type="Gramene" id="ONK69618">
    <property type="protein sequence ID" value="ONK69618"/>
    <property type="gene ID" value="A4U43_C05F24860"/>
</dbReference>
<accession>A0A5P1EUA8</accession>
<keyword evidence="3" id="KW-0648">Protein biosynthesis</keyword>
<evidence type="ECO:0000256" key="2">
    <source>
        <dbReference type="ARBA" id="ARBA00022540"/>
    </source>
</evidence>
<evidence type="ECO:0000313" key="5">
    <source>
        <dbReference type="Proteomes" id="UP000243459"/>
    </source>
</evidence>
<evidence type="ECO:0000256" key="1">
    <source>
        <dbReference type="ARBA" id="ARBA00022490"/>
    </source>
</evidence>
<dbReference type="PANTHER" id="PTHR10317">
    <property type="entry name" value="EUKARYOTIC TRANSLATION INITIATION FACTOR 3 SUBUNIT E"/>
    <property type="match status" value="1"/>
</dbReference>
<organism evidence="4 5">
    <name type="scientific">Asparagus officinalis</name>
    <name type="common">Garden asparagus</name>
    <dbReference type="NCBI Taxonomy" id="4686"/>
    <lineage>
        <taxon>Eukaryota</taxon>
        <taxon>Viridiplantae</taxon>
        <taxon>Streptophyta</taxon>
        <taxon>Embryophyta</taxon>
        <taxon>Tracheophyta</taxon>
        <taxon>Spermatophyta</taxon>
        <taxon>Magnoliopsida</taxon>
        <taxon>Liliopsida</taxon>
        <taxon>Asparagales</taxon>
        <taxon>Asparagaceae</taxon>
        <taxon>Asparagoideae</taxon>
        <taxon>Asparagus</taxon>
    </lineage>
</organism>
<keyword evidence="2" id="KW-0396">Initiation factor</keyword>
<dbReference type="GO" id="GO:0005852">
    <property type="term" value="C:eukaryotic translation initiation factor 3 complex"/>
    <property type="evidence" value="ECO:0007669"/>
    <property type="project" value="InterPro"/>
</dbReference>
<proteinExistence type="predicted"/>
<dbReference type="AlphaFoldDB" id="A0A5P1EUA8"/>
<evidence type="ECO:0000313" key="4">
    <source>
        <dbReference type="EMBL" id="ONK69618.1"/>
    </source>
</evidence>
<dbReference type="InterPro" id="IPR016650">
    <property type="entry name" value="eIF3e"/>
</dbReference>
<dbReference type="GO" id="GO:0003743">
    <property type="term" value="F:translation initiation factor activity"/>
    <property type="evidence" value="ECO:0007669"/>
    <property type="project" value="UniProtKB-KW"/>
</dbReference>
<reference evidence="5" key="1">
    <citation type="journal article" date="2017" name="Nat. Commun.">
        <title>The asparagus genome sheds light on the origin and evolution of a young Y chromosome.</title>
        <authorList>
            <person name="Harkess A."/>
            <person name="Zhou J."/>
            <person name="Xu C."/>
            <person name="Bowers J.E."/>
            <person name="Van der Hulst R."/>
            <person name="Ayyampalayam S."/>
            <person name="Mercati F."/>
            <person name="Riccardi P."/>
            <person name="McKain M.R."/>
            <person name="Kakrana A."/>
            <person name="Tang H."/>
            <person name="Ray J."/>
            <person name="Groenendijk J."/>
            <person name="Arikit S."/>
            <person name="Mathioni S.M."/>
            <person name="Nakano M."/>
            <person name="Shan H."/>
            <person name="Telgmann-Rauber A."/>
            <person name="Kanno A."/>
            <person name="Yue Z."/>
            <person name="Chen H."/>
            <person name="Li W."/>
            <person name="Chen Y."/>
            <person name="Xu X."/>
            <person name="Zhang Y."/>
            <person name="Luo S."/>
            <person name="Chen H."/>
            <person name="Gao J."/>
            <person name="Mao Z."/>
            <person name="Pires J.C."/>
            <person name="Luo M."/>
            <person name="Kudrna D."/>
            <person name="Wing R.A."/>
            <person name="Meyers B.C."/>
            <person name="Yi K."/>
            <person name="Kong H."/>
            <person name="Lavrijsen P."/>
            <person name="Sunseri F."/>
            <person name="Falavigna A."/>
            <person name="Ye Y."/>
            <person name="Leebens-Mack J.H."/>
            <person name="Chen G."/>
        </authorList>
    </citation>
    <scope>NUCLEOTIDE SEQUENCE [LARGE SCALE GENOMIC DNA]</scope>
    <source>
        <strain evidence="5">cv. DH0086</strain>
    </source>
</reference>
<protein>
    <submittedName>
        <fullName evidence="4">Uncharacterized protein</fullName>
    </submittedName>
</protein>
<name>A0A5P1EUA8_ASPOF</name>
<keyword evidence="1" id="KW-0963">Cytoplasm</keyword>
<gene>
    <name evidence="4" type="ORF">A4U43_C05F24860</name>
</gene>
<dbReference type="EMBL" id="CM007385">
    <property type="protein sequence ID" value="ONK69618.1"/>
    <property type="molecule type" value="Genomic_DNA"/>
</dbReference>